<feature type="transmembrane region" description="Helical" evidence="1">
    <location>
        <begin position="158"/>
        <end position="179"/>
    </location>
</feature>
<keyword evidence="1" id="KW-1133">Transmembrane helix</keyword>
<dbReference type="AlphaFoldDB" id="A0AAU8ABV8"/>
<feature type="transmembrane region" description="Helical" evidence="1">
    <location>
        <begin position="76"/>
        <end position="93"/>
    </location>
</feature>
<dbReference type="PANTHER" id="PTHR34989:SF1">
    <property type="entry name" value="PROTEIN HDED"/>
    <property type="match status" value="1"/>
</dbReference>
<sequence length="188" mass="19525">MTEMVQKEHGKAKAASGSAMMLVLSIVLLIVGIALIANPVAGLEVVMMILGIILIAYGVITILTNAMKGIRDARTFVIPAILIIVGILLIAFRGPVAGIVLPLILGIAAIVYGLVNLVKSNRVKHDGGYWQASFILALITLGLGIVMLAVMFAGGNAAGVIVGVILAVFAVVSIIQWFIERSAAKNAG</sequence>
<protein>
    <submittedName>
        <fullName evidence="2">DUF308 domain-containing protein</fullName>
    </submittedName>
</protein>
<dbReference type="InterPro" id="IPR005325">
    <property type="entry name" value="DUF308_memb"/>
</dbReference>
<reference evidence="2" key="1">
    <citation type="submission" date="2023-02" db="EMBL/GenBank/DDBJ databases">
        <title>Gut commensal Christensenella minuta modulates host metabolism via a new class of secondary bile acids.</title>
        <authorList>
            <person name="Liu C."/>
        </authorList>
    </citation>
    <scope>NUCLEOTIDE SEQUENCE</scope>
    <source>
        <strain evidence="2">CA70</strain>
    </source>
</reference>
<dbReference type="RefSeq" id="WP_079547175.1">
    <property type="nucleotide sequence ID" value="NZ_CP117826.1"/>
</dbReference>
<keyword evidence="1" id="KW-0812">Transmembrane</keyword>
<name>A0AAU8ABV8_9FIRM</name>
<keyword evidence="1" id="KW-0472">Membrane</keyword>
<evidence type="ECO:0000256" key="1">
    <source>
        <dbReference type="SAM" id="Phobius"/>
    </source>
</evidence>
<dbReference type="Pfam" id="PF03729">
    <property type="entry name" value="DUF308"/>
    <property type="match status" value="1"/>
</dbReference>
<accession>A0AAU8ABV8</accession>
<proteinExistence type="predicted"/>
<dbReference type="InterPro" id="IPR052712">
    <property type="entry name" value="Acid_resist_chaperone_HdeD"/>
</dbReference>
<feature type="transmembrane region" description="Helical" evidence="1">
    <location>
        <begin position="21"/>
        <end position="39"/>
    </location>
</feature>
<feature type="transmembrane region" description="Helical" evidence="1">
    <location>
        <begin position="99"/>
        <end position="118"/>
    </location>
</feature>
<gene>
    <name evidence="2" type="ORF">PUP29_03625</name>
</gene>
<dbReference type="GO" id="GO:0005886">
    <property type="term" value="C:plasma membrane"/>
    <property type="evidence" value="ECO:0007669"/>
    <property type="project" value="TreeGrafter"/>
</dbReference>
<dbReference type="PANTHER" id="PTHR34989">
    <property type="entry name" value="PROTEIN HDED"/>
    <property type="match status" value="1"/>
</dbReference>
<feature type="transmembrane region" description="Helical" evidence="1">
    <location>
        <begin position="45"/>
        <end position="64"/>
    </location>
</feature>
<dbReference type="EMBL" id="CP117826">
    <property type="protein sequence ID" value="XCC63016.1"/>
    <property type="molecule type" value="Genomic_DNA"/>
</dbReference>
<evidence type="ECO:0000313" key="2">
    <source>
        <dbReference type="EMBL" id="XCC63016.1"/>
    </source>
</evidence>
<feature type="transmembrane region" description="Helical" evidence="1">
    <location>
        <begin position="130"/>
        <end position="152"/>
    </location>
</feature>
<organism evidence="2">
    <name type="scientific">Christensenella massiliensis</name>
    <dbReference type="NCBI Taxonomy" id="1805714"/>
    <lineage>
        <taxon>Bacteria</taxon>
        <taxon>Bacillati</taxon>
        <taxon>Bacillota</taxon>
        <taxon>Clostridia</taxon>
        <taxon>Christensenellales</taxon>
        <taxon>Christensenellaceae</taxon>
        <taxon>Christensenella</taxon>
    </lineage>
</organism>